<sequence>MPAAVASRTRDQSSQSSTARRGPQPPAKKTKLSQPPAASRHNGLQSLLNGSAGKKQPVQAKTNGVKRSRKERVDEATAVVGGALAGNGDVDMEHDGKEVIEISSGVEESDYSGGDDDDDDDDEQNPPPTAQEEEGAPTTAPAVNGEVHDEDRPVEDGPAESGELSFGERLQAQALHVVDVEATFDRANAESRALATASNSRSLAPPSASSLGTVLTQALRTNDQELLESCLKVIDMDTIYATVERLPSPLVGNLLQKLAEHLHKKPGRAGMLMVWVQWSLAAHGGYLASQPQLVKQLATLTKVLKERASGLQPLLALKGRLDMIHAQLELRRRNQKRAAHDEDDEAVVYVEGEDDFTSAEEDNESVTGSDAAAGVARKRMRRDSDGEDTSSVDEMPTTMEVDEDDSEEGSEDSEGLVDDEAEETDNDSGEEMSEPMSDDEADAEDASASEGESKPARRSTVSRAGLARRF</sequence>
<dbReference type="Proteomes" id="UP000193144">
    <property type="component" value="Unassembled WGS sequence"/>
</dbReference>
<feature type="compositionally biased region" description="Low complexity" evidence="4">
    <location>
        <begin position="12"/>
        <end position="21"/>
    </location>
</feature>
<keyword evidence="2" id="KW-0539">Nucleus</keyword>
<comment type="caution">
    <text evidence="6">The sequence shown here is derived from an EMBL/GenBank/DDBJ whole genome shotgun (WGS) entry which is preliminary data.</text>
</comment>
<feature type="domain" description="Small-subunit processome Utp12" evidence="5">
    <location>
        <begin position="222"/>
        <end position="325"/>
    </location>
</feature>
<evidence type="ECO:0000256" key="3">
    <source>
        <dbReference type="ARBA" id="ARBA00038335"/>
    </source>
</evidence>
<dbReference type="EMBL" id="MCFA01000059">
    <property type="protein sequence ID" value="ORY11645.1"/>
    <property type="molecule type" value="Genomic_DNA"/>
</dbReference>
<protein>
    <submittedName>
        <fullName evidence="6">Dip2/Utp12 family-domain-containing protein</fullName>
    </submittedName>
</protein>
<gene>
    <name evidence="6" type="ORF">BCR34DRAFT_565022</name>
</gene>
<feature type="region of interest" description="Disordered" evidence="4">
    <location>
        <begin position="355"/>
        <end position="470"/>
    </location>
</feature>
<name>A0A1Y1ZP97_9PLEO</name>
<feature type="compositionally biased region" description="Acidic residues" evidence="4">
    <location>
        <begin position="400"/>
        <end position="447"/>
    </location>
</feature>
<keyword evidence="7" id="KW-1185">Reference proteome</keyword>
<comment type="subcellular location">
    <subcellularLocation>
        <location evidence="1">Nucleus</location>
    </subcellularLocation>
</comment>
<dbReference type="PANTHER" id="PTHR44267:SF1">
    <property type="entry name" value="WD REPEAT-CONTAINING PROTEIN 43"/>
    <property type="match status" value="1"/>
</dbReference>
<dbReference type="Pfam" id="PF04003">
    <property type="entry name" value="Utp12"/>
    <property type="match status" value="1"/>
</dbReference>
<evidence type="ECO:0000256" key="1">
    <source>
        <dbReference type="ARBA" id="ARBA00004123"/>
    </source>
</evidence>
<accession>A0A1Y1ZP97</accession>
<dbReference type="OrthoDB" id="30195at2759"/>
<feature type="compositionally biased region" description="Acidic residues" evidence="4">
    <location>
        <begin position="107"/>
        <end position="124"/>
    </location>
</feature>
<feature type="compositionally biased region" description="Basic and acidic residues" evidence="4">
    <location>
        <begin position="146"/>
        <end position="155"/>
    </location>
</feature>
<comment type="similarity">
    <text evidence="3">Belongs to the UTP5 family.</text>
</comment>
<evidence type="ECO:0000259" key="5">
    <source>
        <dbReference type="Pfam" id="PF04003"/>
    </source>
</evidence>
<evidence type="ECO:0000256" key="4">
    <source>
        <dbReference type="SAM" id="MobiDB-lite"/>
    </source>
</evidence>
<evidence type="ECO:0000313" key="7">
    <source>
        <dbReference type="Proteomes" id="UP000193144"/>
    </source>
</evidence>
<feature type="compositionally biased region" description="Basic and acidic residues" evidence="4">
    <location>
        <begin position="91"/>
        <end position="100"/>
    </location>
</feature>
<dbReference type="GO" id="GO:0000462">
    <property type="term" value="P:maturation of SSU-rRNA from tricistronic rRNA transcript (SSU-rRNA, 5.8S rRNA, LSU-rRNA)"/>
    <property type="evidence" value="ECO:0007669"/>
    <property type="project" value="TreeGrafter"/>
</dbReference>
<proteinExistence type="inferred from homology"/>
<evidence type="ECO:0000256" key="2">
    <source>
        <dbReference type="ARBA" id="ARBA00023242"/>
    </source>
</evidence>
<organism evidence="6 7">
    <name type="scientific">Clohesyomyces aquaticus</name>
    <dbReference type="NCBI Taxonomy" id="1231657"/>
    <lineage>
        <taxon>Eukaryota</taxon>
        <taxon>Fungi</taxon>
        <taxon>Dikarya</taxon>
        <taxon>Ascomycota</taxon>
        <taxon>Pezizomycotina</taxon>
        <taxon>Dothideomycetes</taxon>
        <taxon>Pleosporomycetidae</taxon>
        <taxon>Pleosporales</taxon>
        <taxon>Lindgomycetaceae</taxon>
        <taxon>Clohesyomyces</taxon>
    </lineage>
</organism>
<dbReference type="InterPro" id="IPR007148">
    <property type="entry name" value="SSU_processome_Utp12"/>
</dbReference>
<dbReference type="STRING" id="1231657.A0A1Y1ZP97"/>
<dbReference type="PANTHER" id="PTHR44267">
    <property type="entry name" value="WD REPEAT-CONTAINING PROTEIN 43"/>
    <property type="match status" value="1"/>
</dbReference>
<evidence type="ECO:0000313" key="6">
    <source>
        <dbReference type="EMBL" id="ORY11645.1"/>
    </source>
</evidence>
<feature type="region of interest" description="Disordered" evidence="4">
    <location>
        <begin position="1"/>
        <end position="163"/>
    </location>
</feature>
<dbReference type="AlphaFoldDB" id="A0A1Y1ZP97"/>
<dbReference type="GO" id="GO:0005730">
    <property type="term" value="C:nucleolus"/>
    <property type="evidence" value="ECO:0007669"/>
    <property type="project" value="TreeGrafter"/>
</dbReference>
<dbReference type="InterPro" id="IPR052414">
    <property type="entry name" value="U3_snoRNA-assoc_WDR"/>
</dbReference>
<feature type="compositionally biased region" description="Acidic residues" evidence="4">
    <location>
        <begin position="355"/>
        <end position="364"/>
    </location>
</feature>
<reference evidence="6 7" key="1">
    <citation type="submission" date="2016-07" db="EMBL/GenBank/DDBJ databases">
        <title>Pervasive Adenine N6-methylation of Active Genes in Fungi.</title>
        <authorList>
            <consortium name="DOE Joint Genome Institute"/>
            <person name="Mondo S.J."/>
            <person name="Dannebaum R.O."/>
            <person name="Kuo R.C."/>
            <person name="Labutti K."/>
            <person name="Haridas S."/>
            <person name="Kuo A."/>
            <person name="Salamov A."/>
            <person name="Ahrendt S.R."/>
            <person name="Lipzen A."/>
            <person name="Sullivan W."/>
            <person name="Andreopoulos W.B."/>
            <person name="Clum A."/>
            <person name="Lindquist E."/>
            <person name="Daum C."/>
            <person name="Ramamoorthy G.K."/>
            <person name="Gryganskyi A."/>
            <person name="Culley D."/>
            <person name="Magnuson J.K."/>
            <person name="James T.Y."/>
            <person name="O'Malley M.A."/>
            <person name="Stajich J.E."/>
            <person name="Spatafora J.W."/>
            <person name="Visel A."/>
            <person name="Grigoriev I.V."/>
        </authorList>
    </citation>
    <scope>NUCLEOTIDE SEQUENCE [LARGE SCALE GENOMIC DNA]</scope>
    <source>
        <strain evidence="6 7">CBS 115471</strain>
    </source>
</reference>